<reference evidence="13 14" key="1">
    <citation type="submission" date="2024-04" db="EMBL/GenBank/DDBJ databases">
        <title>Novel species of the genus Ideonella isolated from streams.</title>
        <authorList>
            <person name="Lu H."/>
        </authorList>
    </citation>
    <scope>NUCLEOTIDE SEQUENCE [LARGE SCALE GENOMIC DNA]</scope>
    <source>
        <strain evidence="13 14">BYS139W</strain>
    </source>
</reference>
<dbReference type="CDD" id="cd00342">
    <property type="entry name" value="gram_neg_porins"/>
    <property type="match status" value="1"/>
</dbReference>
<evidence type="ECO:0000256" key="2">
    <source>
        <dbReference type="ARBA" id="ARBA00011233"/>
    </source>
</evidence>
<keyword evidence="3" id="KW-0813">Transport</keyword>
<comment type="caution">
    <text evidence="13">The sequence shown here is derived from an EMBL/GenBank/DDBJ whole genome shotgun (WGS) entry which is preliminary data.</text>
</comment>
<evidence type="ECO:0000256" key="10">
    <source>
        <dbReference type="ARBA" id="ARBA00023237"/>
    </source>
</evidence>
<dbReference type="EMBL" id="JBBUTF010000002">
    <property type="protein sequence ID" value="MEK8024677.1"/>
    <property type="molecule type" value="Genomic_DNA"/>
</dbReference>
<evidence type="ECO:0000256" key="8">
    <source>
        <dbReference type="ARBA" id="ARBA00023114"/>
    </source>
</evidence>
<dbReference type="PANTHER" id="PTHR34501">
    <property type="entry name" value="PROTEIN YDDL-RELATED"/>
    <property type="match status" value="1"/>
</dbReference>
<keyword evidence="4" id="KW-1134">Transmembrane beta strand</keyword>
<keyword evidence="8" id="KW-0626">Porin</keyword>
<evidence type="ECO:0000256" key="6">
    <source>
        <dbReference type="ARBA" id="ARBA00022729"/>
    </source>
</evidence>
<proteinExistence type="predicted"/>
<feature type="domain" description="Porin" evidence="12">
    <location>
        <begin position="7"/>
        <end position="307"/>
    </location>
</feature>
<dbReference type="RefSeq" id="WP_341372455.1">
    <property type="nucleotide sequence ID" value="NZ_JBBUTF010000002.1"/>
</dbReference>
<evidence type="ECO:0000256" key="9">
    <source>
        <dbReference type="ARBA" id="ARBA00023136"/>
    </source>
</evidence>
<dbReference type="InterPro" id="IPR023614">
    <property type="entry name" value="Porin_dom_sf"/>
</dbReference>
<dbReference type="InterPro" id="IPR050298">
    <property type="entry name" value="Gram-neg_bact_OMP"/>
</dbReference>
<evidence type="ECO:0000256" key="11">
    <source>
        <dbReference type="SAM" id="SignalP"/>
    </source>
</evidence>
<evidence type="ECO:0000259" key="12">
    <source>
        <dbReference type="Pfam" id="PF13609"/>
    </source>
</evidence>
<keyword evidence="10" id="KW-0998">Cell outer membrane</keyword>
<evidence type="ECO:0000256" key="7">
    <source>
        <dbReference type="ARBA" id="ARBA00023065"/>
    </source>
</evidence>
<dbReference type="SUPFAM" id="SSF56935">
    <property type="entry name" value="Porins"/>
    <property type="match status" value="1"/>
</dbReference>
<sequence length="326" mass="33473">MKKTLLALAVLGSFVGAASAQSSVTLSGSVDLGFKKANGVKGIDSPGSGRNAFTLSGVEDLGNGTSAIFLLNHRFSTDTGAINVAGNTTGTSPQYFWRNAWVGLRNSAAGEVRLGRILMPLQDMNGGYESFNGGDTVGNVHTGGGKATVRATNAVYYKSPSLGGLVVHLATAEADGQITQECGTCAPGAERPVGAAVAYGAGPLSVGLAYDKNGAEHKTVGLYAKYNFGVALVNVQYEKGDVSATAEQKRASISAGIPVGAATVKVGYRKQGADGTNKSDNKLGLGVDYALSKRTTVYADMGKSSGDSLSAAAEKTQYDLGIWHKF</sequence>
<dbReference type="Gene3D" id="2.40.160.10">
    <property type="entry name" value="Porin"/>
    <property type="match status" value="1"/>
</dbReference>
<keyword evidence="9" id="KW-0472">Membrane</keyword>
<keyword evidence="7" id="KW-0406">Ion transport</keyword>
<accession>A0ABU9B6N0</accession>
<organism evidence="13 14">
    <name type="scientific">Pseudaquabacterium rugosum</name>
    <dbReference type="NCBI Taxonomy" id="2984194"/>
    <lineage>
        <taxon>Bacteria</taxon>
        <taxon>Pseudomonadati</taxon>
        <taxon>Pseudomonadota</taxon>
        <taxon>Betaproteobacteria</taxon>
        <taxon>Burkholderiales</taxon>
        <taxon>Sphaerotilaceae</taxon>
        <taxon>Pseudaquabacterium</taxon>
    </lineage>
</organism>
<protein>
    <submittedName>
        <fullName evidence="13">Porin</fullName>
    </submittedName>
</protein>
<feature type="chain" id="PRO_5046395205" evidence="11">
    <location>
        <begin position="21"/>
        <end position="326"/>
    </location>
</feature>
<evidence type="ECO:0000256" key="4">
    <source>
        <dbReference type="ARBA" id="ARBA00022452"/>
    </source>
</evidence>
<evidence type="ECO:0000256" key="5">
    <source>
        <dbReference type="ARBA" id="ARBA00022692"/>
    </source>
</evidence>
<feature type="signal peptide" evidence="11">
    <location>
        <begin position="1"/>
        <end position="20"/>
    </location>
</feature>
<gene>
    <name evidence="13" type="ORF">AACH11_01685</name>
</gene>
<keyword evidence="14" id="KW-1185">Reference proteome</keyword>
<evidence type="ECO:0000256" key="1">
    <source>
        <dbReference type="ARBA" id="ARBA00004571"/>
    </source>
</evidence>
<dbReference type="Proteomes" id="UP001368500">
    <property type="component" value="Unassembled WGS sequence"/>
</dbReference>
<name>A0ABU9B6N0_9BURK</name>
<keyword evidence="5" id="KW-0812">Transmembrane</keyword>
<evidence type="ECO:0000313" key="13">
    <source>
        <dbReference type="EMBL" id="MEK8024677.1"/>
    </source>
</evidence>
<evidence type="ECO:0000256" key="3">
    <source>
        <dbReference type="ARBA" id="ARBA00022448"/>
    </source>
</evidence>
<dbReference type="InterPro" id="IPR033900">
    <property type="entry name" value="Gram_neg_porin_domain"/>
</dbReference>
<evidence type="ECO:0000313" key="14">
    <source>
        <dbReference type="Proteomes" id="UP001368500"/>
    </source>
</evidence>
<comment type="subunit">
    <text evidence="2">Homotrimer.</text>
</comment>
<comment type="subcellular location">
    <subcellularLocation>
        <location evidence="1">Cell outer membrane</location>
        <topology evidence="1">Multi-pass membrane protein</topology>
    </subcellularLocation>
</comment>
<dbReference type="PANTHER" id="PTHR34501:SF9">
    <property type="entry name" value="MAJOR OUTER MEMBRANE PROTEIN P.IA"/>
    <property type="match status" value="1"/>
</dbReference>
<keyword evidence="6 11" id="KW-0732">Signal</keyword>
<dbReference type="Pfam" id="PF13609">
    <property type="entry name" value="Porin_4"/>
    <property type="match status" value="1"/>
</dbReference>